<keyword evidence="4" id="KW-1185">Reference proteome</keyword>
<dbReference type="SUPFAM" id="SSF103473">
    <property type="entry name" value="MFS general substrate transporter"/>
    <property type="match status" value="1"/>
</dbReference>
<evidence type="ECO:0008006" key="5">
    <source>
        <dbReference type="Google" id="ProtNLM"/>
    </source>
</evidence>
<gene>
    <name evidence="3" type="ORF">TM51_08001</name>
</gene>
<comment type="caution">
    <text evidence="3">The sequence shown here is derived from an EMBL/GenBank/DDBJ whole genome shotgun (WGS) entry which is preliminary data.</text>
</comment>
<feature type="transmembrane region" description="Helical" evidence="2">
    <location>
        <begin position="113"/>
        <end position="131"/>
    </location>
</feature>
<sequence>MAPKKRKKTRARRPAASRTHATPPLKVSRTPLRVDEPPRWPMLVWSLLVVVWVLGSLTALMGVMASVTVLLDDVTDQARRQGAWALVWLLGCGLGVPLVGTVWAALLRRRVAAALFGCAFVGSAVLLGLLASPGEIWAALRTGLAL</sequence>
<evidence type="ECO:0000256" key="2">
    <source>
        <dbReference type="SAM" id="Phobius"/>
    </source>
</evidence>
<dbReference type="RefSeq" id="WP_016188691.1">
    <property type="nucleotide sequence ID" value="NZ_AOSG01000038.1"/>
</dbReference>
<evidence type="ECO:0000313" key="4">
    <source>
        <dbReference type="Proteomes" id="UP000014184"/>
    </source>
</evidence>
<dbReference type="AlphaFoldDB" id="A0A9P2TAM9"/>
<dbReference type="InterPro" id="IPR036259">
    <property type="entry name" value="MFS_trans_sf"/>
</dbReference>
<feature type="transmembrane region" description="Helical" evidence="2">
    <location>
        <begin position="83"/>
        <end position="106"/>
    </location>
</feature>
<organism evidence="3 4">
    <name type="scientific">Thermobifida fusca TM51</name>
    <dbReference type="NCBI Taxonomy" id="1169414"/>
    <lineage>
        <taxon>Bacteria</taxon>
        <taxon>Bacillati</taxon>
        <taxon>Actinomycetota</taxon>
        <taxon>Actinomycetes</taxon>
        <taxon>Streptosporangiales</taxon>
        <taxon>Nocardiopsidaceae</taxon>
        <taxon>Thermobifida</taxon>
    </lineage>
</organism>
<accession>A0A9P2TAM9</accession>
<keyword evidence="2" id="KW-1133">Transmembrane helix</keyword>
<proteinExistence type="predicted"/>
<name>A0A9P2TAM9_THEFU</name>
<dbReference type="EMBL" id="AOSG01000038">
    <property type="protein sequence ID" value="EOR71413.1"/>
    <property type="molecule type" value="Genomic_DNA"/>
</dbReference>
<evidence type="ECO:0000313" key="3">
    <source>
        <dbReference type="EMBL" id="EOR71413.1"/>
    </source>
</evidence>
<keyword evidence="2" id="KW-0812">Transmembrane</keyword>
<feature type="region of interest" description="Disordered" evidence="1">
    <location>
        <begin position="1"/>
        <end position="30"/>
    </location>
</feature>
<dbReference type="Proteomes" id="UP000014184">
    <property type="component" value="Unassembled WGS sequence"/>
</dbReference>
<protein>
    <recommendedName>
        <fullName evidence="5">MFS transporter</fullName>
    </recommendedName>
</protein>
<feature type="compositionally biased region" description="Basic residues" evidence="1">
    <location>
        <begin position="1"/>
        <end position="15"/>
    </location>
</feature>
<keyword evidence="2" id="KW-0472">Membrane</keyword>
<reference evidence="3 4" key="1">
    <citation type="journal article" date="2013" name="Genome Announc.">
        <title>Draft Genome Sequence of the Lignocellulose Decomposer Thermobifida fusca Strain TM51.</title>
        <authorList>
            <person name="Toth A."/>
            <person name="Barna T."/>
            <person name="Nagy I."/>
            <person name="Horvath B."/>
            <person name="Nagy I."/>
            <person name="Tancsics A."/>
            <person name="Kriszt B."/>
            <person name="Baka E."/>
            <person name="Fekete C."/>
            <person name="Kukolya J."/>
        </authorList>
    </citation>
    <scope>NUCLEOTIDE SEQUENCE [LARGE SCALE GENOMIC DNA]</scope>
    <source>
        <strain evidence="3 4">TM51</strain>
    </source>
</reference>
<evidence type="ECO:0000256" key="1">
    <source>
        <dbReference type="SAM" id="MobiDB-lite"/>
    </source>
</evidence>
<feature type="transmembrane region" description="Helical" evidence="2">
    <location>
        <begin position="43"/>
        <end position="71"/>
    </location>
</feature>